<keyword evidence="3" id="KW-1185">Reference proteome</keyword>
<dbReference type="InterPro" id="IPR018307">
    <property type="entry name" value="ABL9/DENND6_dom"/>
</dbReference>
<dbReference type="PANTHER" id="PTHR31017:SF1">
    <property type="entry name" value="LATE SECRETORY PATHWAY PROTEIN AVL9 HOMOLOG"/>
    <property type="match status" value="1"/>
</dbReference>
<dbReference type="PANTHER" id="PTHR31017">
    <property type="entry name" value="LATE SECRETORY PATHWAY PROTEIN AVL9-RELATED"/>
    <property type="match status" value="1"/>
</dbReference>
<protein>
    <submittedName>
        <fullName evidence="4">Avl9 domain-containing protein</fullName>
    </submittedName>
</protein>
<feature type="region of interest" description="Disordered" evidence="1">
    <location>
        <begin position="375"/>
        <end position="401"/>
    </location>
</feature>
<feature type="domain" description="AVL9/DENND6" evidence="2">
    <location>
        <begin position="60"/>
        <end position="185"/>
    </location>
</feature>
<dbReference type="Proteomes" id="UP000095283">
    <property type="component" value="Unplaced"/>
</dbReference>
<proteinExistence type="predicted"/>
<dbReference type="GO" id="GO:0005737">
    <property type="term" value="C:cytoplasm"/>
    <property type="evidence" value="ECO:0007669"/>
    <property type="project" value="TreeGrafter"/>
</dbReference>
<organism evidence="3 4">
    <name type="scientific">Heterorhabditis bacteriophora</name>
    <name type="common">Entomopathogenic nematode worm</name>
    <dbReference type="NCBI Taxonomy" id="37862"/>
    <lineage>
        <taxon>Eukaryota</taxon>
        <taxon>Metazoa</taxon>
        <taxon>Ecdysozoa</taxon>
        <taxon>Nematoda</taxon>
        <taxon>Chromadorea</taxon>
        <taxon>Rhabditida</taxon>
        <taxon>Rhabditina</taxon>
        <taxon>Rhabditomorpha</taxon>
        <taxon>Strongyloidea</taxon>
        <taxon>Heterorhabditidae</taxon>
        <taxon>Heterorhabditis</taxon>
    </lineage>
</organism>
<name>A0A1I7XAC7_HETBA</name>
<dbReference type="WBParaSite" id="Hba_14633">
    <property type="protein sequence ID" value="Hba_14633"/>
    <property type="gene ID" value="Hba_14633"/>
</dbReference>
<dbReference type="InterPro" id="IPR051731">
    <property type="entry name" value="DENND11/AVL9_GEFs"/>
</dbReference>
<evidence type="ECO:0000313" key="3">
    <source>
        <dbReference type="Proteomes" id="UP000095283"/>
    </source>
</evidence>
<feature type="compositionally biased region" description="Basic and acidic residues" evidence="1">
    <location>
        <begin position="392"/>
        <end position="401"/>
    </location>
</feature>
<evidence type="ECO:0000313" key="4">
    <source>
        <dbReference type="WBParaSite" id="Hba_14633"/>
    </source>
</evidence>
<evidence type="ECO:0000256" key="1">
    <source>
        <dbReference type="SAM" id="MobiDB-lite"/>
    </source>
</evidence>
<dbReference type="Pfam" id="PF09794">
    <property type="entry name" value="Avl9"/>
    <property type="match status" value="1"/>
</dbReference>
<dbReference type="AlphaFoldDB" id="A0A1I7XAC7"/>
<evidence type="ECO:0000259" key="2">
    <source>
        <dbReference type="Pfam" id="PF09794"/>
    </source>
</evidence>
<accession>A0A1I7XAC7</accession>
<sequence>MELSNTIYFWKIEFCYPPFEGSVENSLPEEWINLPSLALPDGAHNTESENILEGDPIRNKDSYGFPLSIFTNGNLFHPYLSISYLDAIRSSSVRGFMVGATNALFVTKRDFLDAIVTVDEQGYGQVEIINSDLKRVLALTTADLRFGDYLLKNIEENMKSSAVYQGGDEWLRLQLRSYLLAMAATARSDLQTSVADFGVHFISSWRLTRNYRLWMAGQHEDVSSAAPGHAFAGQIGMYDVLLRMEHSVSGSEGARKAINAISSTGKNIGETGSKFKQSFSSWFKGEVSTDEHVLEDDVLRKELRYGISGSFPNLVAVGNTPSVVMTTTSELEIDQGTSSQMGESRGNILTSWIKTKGHDGEGLGAKVKNLSSWFKGGQNQNDEPNVLTENEIDVKNEQHFK</sequence>
<reference evidence="4" key="1">
    <citation type="submission" date="2016-11" db="UniProtKB">
        <authorList>
            <consortium name="WormBaseParasite"/>
        </authorList>
    </citation>
    <scope>IDENTIFICATION</scope>
</reference>